<comment type="caution">
    <text evidence="1">The sequence shown here is derived from an EMBL/GenBank/DDBJ whole genome shotgun (WGS) entry which is preliminary data.</text>
</comment>
<accession>A0A922DU09</accession>
<name>A0A922DU09_CARIL</name>
<dbReference type="AlphaFoldDB" id="A0A922DU09"/>
<evidence type="ECO:0000313" key="1">
    <source>
        <dbReference type="EMBL" id="KAG6690719.1"/>
    </source>
</evidence>
<dbReference type="EMBL" id="CM031834">
    <property type="protein sequence ID" value="KAG6690719.1"/>
    <property type="molecule type" value="Genomic_DNA"/>
</dbReference>
<dbReference type="Proteomes" id="UP000811246">
    <property type="component" value="Chromosome 10"/>
</dbReference>
<sequence length="40" mass="4536">MDADICGKFLALDGLLLPHKGSSYWTDCSYNTDSLDVKWR</sequence>
<reference evidence="1" key="1">
    <citation type="submission" date="2021-01" db="EMBL/GenBank/DDBJ databases">
        <authorList>
            <person name="Lovell J.T."/>
            <person name="Bentley N."/>
            <person name="Bhattarai G."/>
            <person name="Jenkins J.W."/>
            <person name="Sreedasyam A."/>
            <person name="Alarcon Y."/>
            <person name="Bock C."/>
            <person name="Boston L."/>
            <person name="Carlson J."/>
            <person name="Cervantes K."/>
            <person name="Clermont K."/>
            <person name="Krom N."/>
            <person name="Kubenka K."/>
            <person name="Mamidi S."/>
            <person name="Mattison C."/>
            <person name="Monteros M."/>
            <person name="Pisani C."/>
            <person name="Plott C."/>
            <person name="Rajasekar S."/>
            <person name="Rhein H.S."/>
            <person name="Rohla C."/>
            <person name="Song M."/>
            <person name="Hilaire R.S."/>
            <person name="Shu S."/>
            <person name="Wells L."/>
            <person name="Wang X."/>
            <person name="Webber J."/>
            <person name="Heerema R.J."/>
            <person name="Klein P."/>
            <person name="Conner P."/>
            <person name="Grauke L."/>
            <person name="Grimwood J."/>
            <person name="Schmutz J."/>
            <person name="Randall J.J."/>
        </authorList>
    </citation>
    <scope>NUCLEOTIDE SEQUENCE</scope>
    <source>
        <tissue evidence="1">Leaf</tissue>
    </source>
</reference>
<evidence type="ECO:0000313" key="2">
    <source>
        <dbReference type="Proteomes" id="UP000811246"/>
    </source>
</evidence>
<proteinExistence type="predicted"/>
<gene>
    <name evidence="1" type="ORF">I3842_10G027800</name>
</gene>
<protein>
    <submittedName>
        <fullName evidence="1">Uncharacterized protein</fullName>
    </submittedName>
</protein>
<organism evidence="1 2">
    <name type="scientific">Carya illinoinensis</name>
    <name type="common">Pecan</name>
    <dbReference type="NCBI Taxonomy" id="32201"/>
    <lineage>
        <taxon>Eukaryota</taxon>
        <taxon>Viridiplantae</taxon>
        <taxon>Streptophyta</taxon>
        <taxon>Embryophyta</taxon>
        <taxon>Tracheophyta</taxon>
        <taxon>Spermatophyta</taxon>
        <taxon>Magnoliopsida</taxon>
        <taxon>eudicotyledons</taxon>
        <taxon>Gunneridae</taxon>
        <taxon>Pentapetalae</taxon>
        <taxon>rosids</taxon>
        <taxon>fabids</taxon>
        <taxon>Fagales</taxon>
        <taxon>Juglandaceae</taxon>
        <taxon>Carya</taxon>
    </lineage>
</organism>